<dbReference type="Proteomes" id="UP000288012">
    <property type="component" value="Unassembled WGS sequence"/>
</dbReference>
<comment type="caution">
    <text evidence="1">The sequence shown here is derived from an EMBL/GenBank/DDBJ whole genome shotgun (WGS) entry which is preliminary data.</text>
</comment>
<accession>A0A3S0XF08</accession>
<sequence length="217" mass="25561">MQQSQWEIVILKPTSLFLSFLASQLPEVDLPDLNLLQTDTTAYIIPRHDNEEDTLDEIERHFTTMFRHEICRWLGKDARNEIEGSFLDFLCCFKFELHSQIVLMEPSIHAGQQLLCVKPRSVLLKWMKSSAEDQSDLTMVLEKVNLSHLAENATVIVKNFKDLAEVKPFIKHYYRPIFKAEMLRMCDRAEQWPYVDSFEAFSRYFSVEIHTQLIHLH</sequence>
<evidence type="ECO:0000313" key="1">
    <source>
        <dbReference type="EMBL" id="RUQ79218.1"/>
    </source>
</evidence>
<dbReference type="AlphaFoldDB" id="A0A3S0XF08"/>
<evidence type="ECO:0000313" key="2">
    <source>
        <dbReference type="Proteomes" id="UP000288012"/>
    </source>
</evidence>
<reference evidence="1 2" key="1">
    <citation type="submission" date="2018-12" db="EMBL/GenBank/DDBJ databases">
        <title>Legionella sp,whole genome shotgun sequence.</title>
        <authorList>
            <person name="Wu H."/>
        </authorList>
    </citation>
    <scope>NUCLEOTIDE SEQUENCE [LARGE SCALE GENOMIC DNA]</scope>
    <source>
        <strain evidence="2">km714</strain>
    </source>
</reference>
<gene>
    <name evidence="1" type="ORF">EKM59_11235</name>
</gene>
<keyword evidence="2" id="KW-1185">Reference proteome</keyword>
<dbReference type="RefSeq" id="WP_127111558.1">
    <property type="nucleotide sequence ID" value="NZ_RZGR01000049.1"/>
</dbReference>
<proteinExistence type="predicted"/>
<protein>
    <submittedName>
        <fullName evidence="1">Uncharacterized protein</fullName>
    </submittedName>
</protein>
<organism evidence="1 2">
    <name type="scientific">Legionella septentrionalis</name>
    <dbReference type="NCBI Taxonomy" id="2498109"/>
    <lineage>
        <taxon>Bacteria</taxon>
        <taxon>Pseudomonadati</taxon>
        <taxon>Pseudomonadota</taxon>
        <taxon>Gammaproteobacteria</taxon>
        <taxon>Legionellales</taxon>
        <taxon>Legionellaceae</taxon>
        <taxon>Legionella</taxon>
    </lineage>
</organism>
<name>A0A3S0XF08_9GAMM</name>
<dbReference type="EMBL" id="RZGR01000049">
    <property type="protein sequence ID" value="RUQ79218.1"/>
    <property type="molecule type" value="Genomic_DNA"/>
</dbReference>